<protein>
    <submittedName>
        <fullName evidence="1">Uncharacterized protein</fullName>
    </submittedName>
</protein>
<organism evidence="1 2">
    <name type="scientific">Halobacillus halophilus (strain ATCC 35676 / DSM 2266 / JCM 20832 / KCTC 3685 / LMG 17431 / NBRC 102448 / NCIMB 2269)</name>
    <name type="common">Sporosarcina halophila</name>
    <dbReference type="NCBI Taxonomy" id="866895"/>
    <lineage>
        <taxon>Bacteria</taxon>
        <taxon>Bacillati</taxon>
        <taxon>Bacillota</taxon>
        <taxon>Bacilli</taxon>
        <taxon>Bacillales</taxon>
        <taxon>Bacillaceae</taxon>
        <taxon>Halobacillus</taxon>
    </lineage>
</organism>
<dbReference type="STRING" id="866895.HBHAL_1464"/>
<reference evidence="1 2" key="1">
    <citation type="journal article" date="2013" name="Environ. Microbiol.">
        <title>Chloride and organic osmolytes: a hybrid strategy to cope with elevated salinities by the moderately halophilic, chloride-dependent bacterium Halobacillus halophilus.</title>
        <authorList>
            <person name="Saum S.H."/>
            <person name="Pfeiffer F."/>
            <person name="Palm P."/>
            <person name="Rampp M."/>
            <person name="Schuster S.C."/>
            <person name="Muller V."/>
            <person name="Oesterhelt D."/>
        </authorList>
    </citation>
    <scope>NUCLEOTIDE SEQUENCE [LARGE SCALE GENOMIC DNA]</scope>
    <source>
        <strain evidence="2">ATCC 35676 / DSM 2266 / JCM 20832 / KCTC 3685 / LMG 17431 / NBRC 102448 / NCIMB 2269</strain>
    </source>
</reference>
<proteinExistence type="predicted"/>
<accession>I0JI68</accession>
<sequence length="194" mass="22160">METMNDSHDLTSKIRSYHQQTQDYLNRMKELLQNSTPSTSTPFICYFTYSLSITHVPDDENLCLGTFHIKNLSSSPINHPYICIKISEGAPFSFSGRFVYDESKMPRRAQGGWKRLNERNNKGEYWLKPLEQSTIPPGQTLTFNNFQVKWTAEDNYAGSITGFVYSEENKDGVAALNSINLNGDVPKKEVEQDD</sequence>
<dbReference type="AlphaFoldDB" id="I0JI68"/>
<dbReference type="Proteomes" id="UP000007397">
    <property type="component" value="Chromosome"/>
</dbReference>
<gene>
    <name evidence="1" type="ordered locus">HBHAL_1464</name>
</gene>
<keyword evidence="2" id="KW-1185">Reference proteome</keyword>
<dbReference type="EMBL" id="HE717023">
    <property type="protein sequence ID" value="CCG43836.1"/>
    <property type="molecule type" value="Genomic_DNA"/>
</dbReference>
<dbReference type="RefSeq" id="WP_014641743.1">
    <property type="nucleotide sequence ID" value="NC_017668.1"/>
</dbReference>
<dbReference type="PATRIC" id="fig|866895.3.peg.463"/>
<dbReference type="HOGENOM" id="CLU_1400775_0_0_9"/>
<evidence type="ECO:0000313" key="2">
    <source>
        <dbReference type="Proteomes" id="UP000007397"/>
    </source>
</evidence>
<name>I0JI68_HALH3</name>
<evidence type="ECO:0000313" key="1">
    <source>
        <dbReference type="EMBL" id="CCG43836.1"/>
    </source>
</evidence>
<dbReference type="eggNOG" id="ENOG50314RM">
    <property type="taxonomic scope" value="Bacteria"/>
</dbReference>
<dbReference type="KEGG" id="hhd:HBHAL_1464"/>